<proteinExistence type="predicted"/>
<dbReference type="Proteomes" id="UP001343257">
    <property type="component" value="Unassembled WGS sequence"/>
</dbReference>
<evidence type="ECO:0008006" key="3">
    <source>
        <dbReference type="Google" id="ProtNLM"/>
    </source>
</evidence>
<reference evidence="1 2" key="1">
    <citation type="submission" date="2023-03" db="EMBL/GenBank/DDBJ databases">
        <title>Bacillus Genome Sequencing.</title>
        <authorList>
            <person name="Dunlap C."/>
        </authorList>
    </citation>
    <scope>NUCLEOTIDE SEQUENCE [LARGE SCALE GENOMIC DNA]</scope>
    <source>
        <strain evidence="1 2">NRS-52</strain>
    </source>
</reference>
<keyword evidence="2" id="KW-1185">Reference proteome</keyword>
<dbReference type="EMBL" id="JARTLD010000094">
    <property type="protein sequence ID" value="MED5021018.1"/>
    <property type="molecule type" value="Genomic_DNA"/>
</dbReference>
<comment type="caution">
    <text evidence="1">The sequence shown here is derived from an EMBL/GenBank/DDBJ whole genome shotgun (WGS) entry which is preliminary data.</text>
</comment>
<accession>A0ABU6Q313</accession>
<feature type="non-terminal residue" evidence="1">
    <location>
        <position position="1"/>
    </location>
</feature>
<gene>
    <name evidence="1" type="ORF">P9847_27525</name>
</gene>
<dbReference type="RefSeq" id="WP_328282418.1">
    <property type="nucleotide sequence ID" value="NZ_JARTLD010000094.1"/>
</dbReference>
<evidence type="ECO:0000313" key="2">
    <source>
        <dbReference type="Proteomes" id="UP001343257"/>
    </source>
</evidence>
<sequence>NSGVVTDRIRIANVNVLDYVPSITGDANHPSGTDGSYTFTVMFYRVWQVWTTAPITVPILATTFREVNEQALAEVKAALVNGEVDVAFGASQADKTAAVQSYVDRLLTRDPQVTASVTYNSDTGSYDVALVRGGVSDSKSLTMTVNEAADPDLAIVSAARTAAASSSYPNTTQAAHGDEAAAKSYVEDRARAAVNNNAVTVTVTKVSYTAPIAGDGDHVSGTDGSYTFTITVAKGLQSQTTAQQTIAITATAYNGVPNVQAVAAAKAALRDGRVDVVFKPTQADKTMAVQSYVNGLLTGDAAGVMAIVTFNSVSGSYDVALSKGASTDSTSLHVTFNEAPDPDIAILQAAKDALESAEYPAANQ</sequence>
<organism evidence="1 2">
    <name type="scientific">Paenibacillus chibensis</name>
    <dbReference type="NCBI Taxonomy" id="59846"/>
    <lineage>
        <taxon>Bacteria</taxon>
        <taxon>Bacillati</taxon>
        <taxon>Bacillota</taxon>
        <taxon>Bacilli</taxon>
        <taxon>Bacillales</taxon>
        <taxon>Paenibacillaceae</taxon>
        <taxon>Paenibacillus</taxon>
    </lineage>
</organism>
<evidence type="ECO:0000313" key="1">
    <source>
        <dbReference type="EMBL" id="MED5021018.1"/>
    </source>
</evidence>
<protein>
    <recommendedName>
        <fullName evidence="3">Lipoprotein</fullName>
    </recommendedName>
</protein>
<feature type="non-terminal residue" evidence="1">
    <location>
        <position position="364"/>
    </location>
</feature>
<name>A0ABU6Q313_9BACL</name>